<name>A0AAV4QN26_CAEEX</name>
<organism evidence="1 2">
    <name type="scientific">Caerostris extrusa</name>
    <name type="common">Bark spider</name>
    <name type="synonym">Caerostris bankana</name>
    <dbReference type="NCBI Taxonomy" id="172846"/>
    <lineage>
        <taxon>Eukaryota</taxon>
        <taxon>Metazoa</taxon>
        <taxon>Ecdysozoa</taxon>
        <taxon>Arthropoda</taxon>
        <taxon>Chelicerata</taxon>
        <taxon>Arachnida</taxon>
        <taxon>Araneae</taxon>
        <taxon>Araneomorphae</taxon>
        <taxon>Entelegynae</taxon>
        <taxon>Araneoidea</taxon>
        <taxon>Araneidae</taxon>
        <taxon>Caerostris</taxon>
    </lineage>
</organism>
<dbReference type="EMBL" id="BPLR01006566">
    <property type="protein sequence ID" value="GIY10830.1"/>
    <property type="molecule type" value="Genomic_DNA"/>
</dbReference>
<gene>
    <name evidence="1" type="ORF">CEXT_724131</name>
</gene>
<protein>
    <submittedName>
        <fullName evidence="1">Uncharacterized protein</fullName>
    </submittedName>
</protein>
<evidence type="ECO:0000313" key="2">
    <source>
        <dbReference type="Proteomes" id="UP001054945"/>
    </source>
</evidence>
<proteinExistence type="predicted"/>
<sequence length="72" mass="8580">MKNSLWNWCRTLNPLNAREREPRLQRCFPRDQTQPSTWFRNGMSEFTQEAGHATRKIDRPLRGTFSTLAHFS</sequence>
<evidence type="ECO:0000313" key="1">
    <source>
        <dbReference type="EMBL" id="GIY10830.1"/>
    </source>
</evidence>
<reference evidence="1 2" key="1">
    <citation type="submission" date="2021-06" db="EMBL/GenBank/DDBJ databases">
        <title>Caerostris extrusa draft genome.</title>
        <authorList>
            <person name="Kono N."/>
            <person name="Arakawa K."/>
        </authorList>
    </citation>
    <scope>NUCLEOTIDE SEQUENCE [LARGE SCALE GENOMIC DNA]</scope>
</reference>
<comment type="caution">
    <text evidence="1">The sequence shown here is derived from an EMBL/GenBank/DDBJ whole genome shotgun (WGS) entry which is preliminary data.</text>
</comment>
<dbReference type="Proteomes" id="UP001054945">
    <property type="component" value="Unassembled WGS sequence"/>
</dbReference>
<accession>A0AAV4QN26</accession>
<dbReference type="AlphaFoldDB" id="A0AAV4QN26"/>
<keyword evidence="2" id="KW-1185">Reference proteome</keyword>